<keyword evidence="4" id="KW-1185">Reference proteome</keyword>
<name>A0A6P1YMS8_9HYPH</name>
<gene>
    <name evidence="3" type="ORF">G3A50_13535</name>
</gene>
<dbReference type="KEGG" id="apra:G3A50_13535"/>
<dbReference type="GO" id="GO:0016491">
    <property type="term" value="F:oxidoreductase activity"/>
    <property type="evidence" value="ECO:0007669"/>
    <property type="project" value="UniProtKB-KW"/>
</dbReference>
<dbReference type="PANTHER" id="PTHR44196:SF1">
    <property type="entry name" value="DEHYDROGENASE_REDUCTASE SDR FAMILY MEMBER 7B"/>
    <property type="match status" value="1"/>
</dbReference>
<dbReference type="Proteomes" id="UP000464751">
    <property type="component" value="Chromosome"/>
</dbReference>
<dbReference type="EMBL" id="CP048630">
    <property type="protein sequence ID" value="QIB34619.1"/>
    <property type="molecule type" value="Genomic_DNA"/>
</dbReference>
<evidence type="ECO:0000313" key="3">
    <source>
        <dbReference type="EMBL" id="QIB34619.1"/>
    </source>
</evidence>
<dbReference type="GO" id="GO:0016020">
    <property type="term" value="C:membrane"/>
    <property type="evidence" value="ECO:0007669"/>
    <property type="project" value="TreeGrafter"/>
</dbReference>
<dbReference type="InterPro" id="IPR036291">
    <property type="entry name" value="NAD(P)-bd_dom_sf"/>
</dbReference>
<dbReference type="RefSeq" id="WP_163075762.1">
    <property type="nucleotide sequence ID" value="NZ_CP048630.1"/>
</dbReference>
<dbReference type="InterPro" id="IPR002347">
    <property type="entry name" value="SDR_fam"/>
</dbReference>
<keyword evidence="2" id="KW-0560">Oxidoreductase</keyword>
<dbReference type="PRINTS" id="PR00081">
    <property type="entry name" value="GDHRDH"/>
</dbReference>
<dbReference type="Pfam" id="PF00106">
    <property type="entry name" value="adh_short"/>
    <property type="match status" value="1"/>
</dbReference>
<organism evidence="3 4">
    <name type="scientific">Ancylobacter pratisalsi</name>
    <dbReference type="NCBI Taxonomy" id="1745854"/>
    <lineage>
        <taxon>Bacteria</taxon>
        <taxon>Pseudomonadati</taxon>
        <taxon>Pseudomonadota</taxon>
        <taxon>Alphaproteobacteria</taxon>
        <taxon>Hyphomicrobiales</taxon>
        <taxon>Xanthobacteraceae</taxon>
        <taxon>Ancylobacter</taxon>
    </lineage>
</organism>
<protein>
    <submittedName>
        <fullName evidence="3">SDR family NAD(P)-dependent oxidoreductase</fullName>
    </submittedName>
</protein>
<dbReference type="PANTHER" id="PTHR44196">
    <property type="entry name" value="DEHYDROGENASE/REDUCTASE SDR FAMILY MEMBER 7B"/>
    <property type="match status" value="1"/>
</dbReference>
<comment type="similarity">
    <text evidence="1">Belongs to the short-chain dehydrogenases/reductases (SDR) family.</text>
</comment>
<proteinExistence type="inferred from homology"/>
<reference evidence="3 4" key="1">
    <citation type="submission" date="2020-02" db="EMBL/GenBank/DDBJ databases">
        <authorList>
            <person name="Li G."/>
        </authorList>
    </citation>
    <scope>NUCLEOTIDE SEQUENCE [LARGE SCALE GENOMIC DNA]</scope>
    <source>
        <strain evidence="3 4">DSM 102029</strain>
    </source>
</reference>
<sequence>MTVRTALISGGNRGIGAATGRALAGAGWNVSLGMRAPVRPDWADTVPGAIHVHAYDATEPASAAAWVAAARERFGGIDAVVANAGIMVRKDVIEAEDADLEALMQVNVAAPRTLVKAAWEDLVATGRGRVIIVSSLSGKRVKSAISGLYSVSKFAATGLAHAIRHVGFEHGIRVTAVCPGFVATDMGLPLADVPASELTSPEDIARSIAFLIELPNTSSVAEFAVNCRLEESF</sequence>
<evidence type="ECO:0000256" key="2">
    <source>
        <dbReference type="ARBA" id="ARBA00023002"/>
    </source>
</evidence>
<accession>A0A6P1YMS8</accession>
<dbReference type="PROSITE" id="PS00061">
    <property type="entry name" value="ADH_SHORT"/>
    <property type="match status" value="1"/>
</dbReference>
<dbReference type="SUPFAM" id="SSF51735">
    <property type="entry name" value="NAD(P)-binding Rossmann-fold domains"/>
    <property type="match status" value="1"/>
</dbReference>
<dbReference type="AlphaFoldDB" id="A0A6P1YMS8"/>
<evidence type="ECO:0000313" key="4">
    <source>
        <dbReference type="Proteomes" id="UP000464751"/>
    </source>
</evidence>
<dbReference type="InterPro" id="IPR020904">
    <property type="entry name" value="Sc_DH/Rdtase_CS"/>
</dbReference>
<evidence type="ECO:0000256" key="1">
    <source>
        <dbReference type="ARBA" id="ARBA00006484"/>
    </source>
</evidence>
<dbReference type="Gene3D" id="3.40.50.720">
    <property type="entry name" value="NAD(P)-binding Rossmann-like Domain"/>
    <property type="match status" value="1"/>
</dbReference>